<dbReference type="AlphaFoldDB" id="A0AAP0KIN1"/>
<keyword evidence="5" id="KW-0539">Nucleus</keyword>
<evidence type="ECO:0000256" key="5">
    <source>
        <dbReference type="ARBA" id="ARBA00023242"/>
    </source>
</evidence>
<sequence>MIQETCQKVLHIQALSFLQRVFPLSKSDRAIFKGVLAIFNDFVVILKGYDLSSIVGNFFMFYVMLERVDAVEEKLQTLLLASPTNFDAWTSFVAETEKKSRVRDWWEGEEAVVLETRTTERALVAIRDQFWGLVFTRYTKRRHRWSCYLRRDDIKKICLVYGSFLSEFPLCYGYWKKYANHKARLTSSDKVIEVYEQAIQSAPYCVDLWVDYCSFVMSLFEELSDVRRVFERGISYVGKDYRCHLLWDKYIEFEYSQKQWTCLAHIYIRTLEFPSRMLHRYFDSVKKLAVLLEEEIELHSSTTELQSDIVTNNDISVNLPCGDEEISMVIRDLLDTAIGSSRSKVLQRYLSTANRLYVKSCLIDARICDFENRIRRPYFHGKPLDNFQLENWHEYLDFIEIQENFDWIVKLYERCLIPCANYPEFWMRYVELMENMGGREIASFALDRATKVFLKFVTFIFDALSFELSQRVPEIHLFCARVKEKIGDALGAHAAFWLCDTDRDSEFIENVKREANMQNRMGNSEAALEIYEKAISKAKEKDKLENLATLYVEFSQFKHMITGSLDSARDVLHKGIEHLPHCKLLIEGYYPVQGHRKNSFPCNGPGDSVRKEQLNTWDKTANLHVVRLRVIRVDGNHCAVSCSMGNVYSISEWFKGLINFEMRHREAKNMKIIESIVARAMYPVKDVSEGMSNKDREDISSLYLKQFLDQFGTIHDIMKAWKLHRKLFPHLLRPSSSNFTTITQETLVALPHLATWGNESNGLVEASELDNTHQEPLEREPSQNEIVVLQHGLSVSFESPSEDILVMKEALETMKCPNVVENSEEDATEPSLETNSEVHMASNHCEATEFASDSEECQVEANKDHKMTHESTTNLRTHESTTNLRPPSLENLSLNSEDDVTQVINPVPATSQSFEGHLEVFPSNDVTQHHEASYGSNGTCMQLDSSLQSHDKSENCPSHMSGSSNSPQKLPHTESSTPAIIPCSSDGVSEGVWHRMNYVGQVTGGARSGFNGYLQTQPQQLLSSQSQDQSSPVSSQMHTSHGYPLQTQSLPPQQIQPGNQALNQYQGTATGVQQMSAHPWPVQNMQQQVSNPPSQPQIGLVPVTYPQGQVYPYPMQREAKPAYYYSALIPPSPPPSSMLFFVCCVWAGGAEKSAPVQQFGSSPYGQEYALGTQLYDAVEGEKQAKDSIGMPGFLNS</sequence>
<comment type="subcellular location">
    <subcellularLocation>
        <location evidence="1">Nucleus</location>
    </subcellularLocation>
</comment>
<dbReference type="Pfam" id="PF23241">
    <property type="entry name" value="HAT_PRP39_C"/>
    <property type="match status" value="1"/>
</dbReference>
<dbReference type="Proteomes" id="UP001417504">
    <property type="component" value="Unassembled WGS sequence"/>
</dbReference>
<dbReference type="InterPro" id="IPR011990">
    <property type="entry name" value="TPR-like_helical_dom_sf"/>
</dbReference>
<gene>
    <name evidence="7" type="ORF">Sjap_000717</name>
</gene>
<dbReference type="SUPFAM" id="SSF48452">
    <property type="entry name" value="TPR-like"/>
    <property type="match status" value="2"/>
</dbReference>
<keyword evidence="8" id="KW-1185">Reference proteome</keyword>
<reference evidence="7 8" key="1">
    <citation type="submission" date="2024-01" db="EMBL/GenBank/DDBJ databases">
        <title>Genome assemblies of Stephania.</title>
        <authorList>
            <person name="Yang L."/>
        </authorList>
    </citation>
    <scope>NUCLEOTIDE SEQUENCE [LARGE SCALE GENOMIC DNA]</scope>
    <source>
        <strain evidence="7">QJT</strain>
        <tissue evidence="7">Leaf</tissue>
    </source>
</reference>
<dbReference type="Pfam" id="PF23240">
    <property type="entry name" value="HAT_PRP39_N"/>
    <property type="match status" value="1"/>
</dbReference>
<dbReference type="GO" id="GO:0071004">
    <property type="term" value="C:U2-type prespliceosome"/>
    <property type="evidence" value="ECO:0007669"/>
    <property type="project" value="TreeGrafter"/>
</dbReference>
<evidence type="ECO:0008006" key="9">
    <source>
        <dbReference type="Google" id="ProtNLM"/>
    </source>
</evidence>
<evidence type="ECO:0000313" key="8">
    <source>
        <dbReference type="Proteomes" id="UP001417504"/>
    </source>
</evidence>
<dbReference type="PANTHER" id="PTHR17204:SF26">
    <property type="entry name" value="PRE-MRNA-PROCESSING FACTOR 39-2"/>
    <property type="match status" value="1"/>
</dbReference>
<dbReference type="GO" id="GO:0000395">
    <property type="term" value="P:mRNA 5'-splice site recognition"/>
    <property type="evidence" value="ECO:0007669"/>
    <property type="project" value="TreeGrafter"/>
</dbReference>
<dbReference type="GO" id="GO:0005685">
    <property type="term" value="C:U1 snRNP"/>
    <property type="evidence" value="ECO:0007669"/>
    <property type="project" value="TreeGrafter"/>
</dbReference>
<feature type="compositionally biased region" description="Polar residues" evidence="6">
    <location>
        <begin position="934"/>
        <end position="948"/>
    </location>
</feature>
<dbReference type="GO" id="GO:0000243">
    <property type="term" value="C:commitment complex"/>
    <property type="evidence" value="ECO:0007669"/>
    <property type="project" value="TreeGrafter"/>
</dbReference>
<evidence type="ECO:0000256" key="1">
    <source>
        <dbReference type="ARBA" id="ARBA00004123"/>
    </source>
</evidence>
<evidence type="ECO:0000313" key="7">
    <source>
        <dbReference type="EMBL" id="KAK9153237.1"/>
    </source>
</evidence>
<comment type="caution">
    <text evidence="7">The sequence shown here is derived from an EMBL/GenBank/DDBJ whole genome shotgun (WGS) entry which is preliminary data.</text>
</comment>
<evidence type="ECO:0000256" key="2">
    <source>
        <dbReference type="ARBA" id="ARBA00022664"/>
    </source>
</evidence>
<dbReference type="InterPro" id="IPR059164">
    <property type="entry name" value="HAT_PRP39_C"/>
</dbReference>
<evidence type="ECO:0000256" key="3">
    <source>
        <dbReference type="ARBA" id="ARBA00022737"/>
    </source>
</evidence>
<feature type="region of interest" description="Disordered" evidence="6">
    <location>
        <begin position="1019"/>
        <end position="1049"/>
    </location>
</feature>
<dbReference type="SMART" id="SM00386">
    <property type="entry name" value="HAT"/>
    <property type="match status" value="7"/>
</dbReference>
<feature type="compositionally biased region" description="Polar residues" evidence="6">
    <location>
        <begin position="955"/>
        <end position="978"/>
    </location>
</feature>
<dbReference type="FunFam" id="1.25.40.10:FF:000159">
    <property type="entry name" value="Tetratricopeptide repeat (TPR)-like superfamily protein"/>
    <property type="match status" value="1"/>
</dbReference>
<feature type="compositionally biased region" description="Low complexity" evidence="6">
    <location>
        <begin position="1019"/>
        <end position="1036"/>
    </location>
</feature>
<feature type="region of interest" description="Disordered" evidence="6">
    <location>
        <begin position="859"/>
        <end position="894"/>
    </location>
</feature>
<dbReference type="InterPro" id="IPR003107">
    <property type="entry name" value="HAT"/>
</dbReference>
<name>A0AAP0KIN1_9MAGN</name>
<feature type="region of interest" description="Disordered" evidence="6">
    <location>
        <begin position="928"/>
        <end position="983"/>
    </location>
</feature>
<keyword evidence="4" id="KW-0508">mRNA splicing</keyword>
<accession>A0AAP0KIN1</accession>
<dbReference type="PANTHER" id="PTHR17204">
    <property type="entry name" value="PRE-MRNA PROCESSING PROTEIN PRP39-RELATED"/>
    <property type="match status" value="1"/>
</dbReference>
<dbReference type="Gene3D" id="1.25.40.10">
    <property type="entry name" value="Tetratricopeptide repeat domain"/>
    <property type="match status" value="2"/>
</dbReference>
<keyword evidence="2" id="KW-0507">mRNA processing</keyword>
<protein>
    <recommendedName>
        <fullName evidence="9">Pre-mRNA-processing factor 39</fullName>
    </recommendedName>
</protein>
<dbReference type="GO" id="GO:0030627">
    <property type="term" value="F:pre-mRNA 5'-splice site binding"/>
    <property type="evidence" value="ECO:0007669"/>
    <property type="project" value="TreeGrafter"/>
</dbReference>
<evidence type="ECO:0000256" key="6">
    <source>
        <dbReference type="SAM" id="MobiDB-lite"/>
    </source>
</evidence>
<evidence type="ECO:0000256" key="4">
    <source>
        <dbReference type="ARBA" id="ARBA00023187"/>
    </source>
</evidence>
<keyword evidence="3" id="KW-0677">Repeat</keyword>
<dbReference type="EMBL" id="JBBNAE010000001">
    <property type="protein sequence ID" value="KAK9153237.1"/>
    <property type="molecule type" value="Genomic_DNA"/>
</dbReference>
<organism evidence="7 8">
    <name type="scientific">Stephania japonica</name>
    <dbReference type="NCBI Taxonomy" id="461633"/>
    <lineage>
        <taxon>Eukaryota</taxon>
        <taxon>Viridiplantae</taxon>
        <taxon>Streptophyta</taxon>
        <taxon>Embryophyta</taxon>
        <taxon>Tracheophyta</taxon>
        <taxon>Spermatophyta</taxon>
        <taxon>Magnoliopsida</taxon>
        <taxon>Ranunculales</taxon>
        <taxon>Menispermaceae</taxon>
        <taxon>Menispermoideae</taxon>
        <taxon>Cissampelideae</taxon>
        <taxon>Stephania</taxon>
    </lineage>
</organism>
<feature type="compositionally biased region" description="Polar residues" evidence="6">
    <location>
        <begin position="870"/>
        <end position="894"/>
    </location>
</feature>
<proteinExistence type="predicted"/>